<keyword evidence="3" id="KW-1185">Reference proteome</keyword>
<evidence type="ECO:0000313" key="2">
    <source>
        <dbReference type="EMBL" id="KAI1720993.1"/>
    </source>
</evidence>
<dbReference type="Proteomes" id="UP001201812">
    <property type="component" value="Unassembled WGS sequence"/>
</dbReference>
<dbReference type="AlphaFoldDB" id="A0AAD4N7R9"/>
<evidence type="ECO:0000256" key="1">
    <source>
        <dbReference type="SAM" id="Coils"/>
    </source>
</evidence>
<proteinExistence type="predicted"/>
<sequence>MDKHKLEAIVAFYNLFAKEIGAEKLTRLSGVRYVLNTVVHFIKEEKLDYQDHKNFGYKETVAFLKDKLKEVHDGKIVSCLKYESVLETGDENAIEFEKAKIAVALLYGIRLFRPNEYRTYGDKLRRVLNSEIAAIVSYLDASDPWPTIESWPHILTEKAVTPTSNSSAYTRQKSLNTTPKMDSRRQPYLAIASDSPDSPITAALNSSRGREVTQNQQLRKKVIQLEQERDLYGSERDKFQDEALKKQKYVQELSDKNERLNKRIKSDKEMIKELEDSRARLQRENSDLKIENNRLMDDRDALELQHKQIIIERDDAQRQFENGQREIKALEERFEAWKGKLKDEKQEHDYAREKLIECERNYKALDKQWKNRMDEKEQELRAQAASYCHRLELKDDEIREQMETSSLIQGNYMSKIQELENEVLLRSEKIESENETLKQQLVQANENNCTLENSLEILRRRVAKVENETKEMEVVLSQNKAENNSLRERLTMAETSLELHKGFLDMRRTLPHLQFPDDFTATDQPQSFYSAISAQDGRPSIVSSILSVGSTISSESSAYGSDGYQERENVILVNQPIGTPTSETKSKSDATVEYPVEFPTPVRVPLANVNSRKLGSKNSARTLFL</sequence>
<gene>
    <name evidence="2" type="ORF">DdX_05244</name>
</gene>
<name>A0AAD4N7R9_9BILA</name>
<keyword evidence="1" id="KW-0175">Coiled coil</keyword>
<evidence type="ECO:0000313" key="3">
    <source>
        <dbReference type="Proteomes" id="UP001201812"/>
    </source>
</evidence>
<reference evidence="2" key="1">
    <citation type="submission" date="2022-01" db="EMBL/GenBank/DDBJ databases">
        <title>Genome Sequence Resource for Two Populations of Ditylenchus destructor, the Migratory Endoparasitic Phytonematode.</title>
        <authorList>
            <person name="Zhang H."/>
            <person name="Lin R."/>
            <person name="Xie B."/>
        </authorList>
    </citation>
    <scope>NUCLEOTIDE SEQUENCE</scope>
    <source>
        <strain evidence="2">BazhouSP</strain>
    </source>
</reference>
<feature type="coiled-coil region" evidence="1">
    <location>
        <begin position="416"/>
        <end position="475"/>
    </location>
</feature>
<organism evidence="2 3">
    <name type="scientific">Ditylenchus destructor</name>
    <dbReference type="NCBI Taxonomy" id="166010"/>
    <lineage>
        <taxon>Eukaryota</taxon>
        <taxon>Metazoa</taxon>
        <taxon>Ecdysozoa</taxon>
        <taxon>Nematoda</taxon>
        <taxon>Chromadorea</taxon>
        <taxon>Rhabditida</taxon>
        <taxon>Tylenchina</taxon>
        <taxon>Tylenchomorpha</taxon>
        <taxon>Sphaerularioidea</taxon>
        <taxon>Anguinidae</taxon>
        <taxon>Anguininae</taxon>
        <taxon>Ditylenchus</taxon>
    </lineage>
</organism>
<dbReference type="EMBL" id="JAKKPZ010000005">
    <property type="protein sequence ID" value="KAI1720993.1"/>
    <property type="molecule type" value="Genomic_DNA"/>
</dbReference>
<protein>
    <submittedName>
        <fullName evidence="2">Uncharacterized protein</fullName>
    </submittedName>
</protein>
<comment type="caution">
    <text evidence="2">The sequence shown here is derived from an EMBL/GenBank/DDBJ whole genome shotgun (WGS) entry which is preliminary data.</text>
</comment>
<feature type="coiled-coil region" evidence="1">
    <location>
        <begin position="208"/>
        <end position="361"/>
    </location>
</feature>
<accession>A0AAD4N7R9</accession>